<dbReference type="EMBL" id="JAANYN010000008">
    <property type="protein sequence ID" value="NHE58706.1"/>
    <property type="molecule type" value="Genomic_DNA"/>
</dbReference>
<organism evidence="2 3">
    <name type="scientific">Cyclobacterium plantarum</name>
    <dbReference type="NCBI Taxonomy" id="2716263"/>
    <lineage>
        <taxon>Bacteria</taxon>
        <taxon>Pseudomonadati</taxon>
        <taxon>Bacteroidota</taxon>
        <taxon>Cytophagia</taxon>
        <taxon>Cytophagales</taxon>
        <taxon>Cyclobacteriaceae</taxon>
        <taxon>Cyclobacterium</taxon>
    </lineage>
</organism>
<reference evidence="2 3" key="1">
    <citation type="submission" date="2020-03" db="EMBL/GenBank/DDBJ databases">
        <title>Cyclobacterium plantarum sp. nov., a marine bacterium isolated from a coastal-marine wetland.</title>
        <authorList>
            <person name="Sanchez-Porro C."/>
            <person name="Ventosa A."/>
            <person name="Amoozegar M."/>
        </authorList>
    </citation>
    <scope>NUCLEOTIDE SEQUENCE [LARGE SCALE GENOMIC DNA]</scope>
    <source>
        <strain evidence="2 3">GBPx2</strain>
    </source>
</reference>
<comment type="caution">
    <text evidence="2">The sequence shown here is derived from an EMBL/GenBank/DDBJ whole genome shotgun (WGS) entry which is preliminary data.</text>
</comment>
<gene>
    <name evidence="2" type="ORF">G9Q97_17995</name>
</gene>
<evidence type="ECO:0000313" key="2">
    <source>
        <dbReference type="EMBL" id="NHE58706.1"/>
    </source>
</evidence>
<feature type="signal peptide" evidence="1">
    <location>
        <begin position="1"/>
        <end position="19"/>
    </location>
</feature>
<evidence type="ECO:0000256" key="1">
    <source>
        <dbReference type="SAM" id="SignalP"/>
    </source>
</evidence>
<evidence type="ECO:0000313" key="3">
    <source>
        <dbReference type="Proteomes" id="UP000649799"/>
    </source>
</evidence>
<keyword evidence="1" id="KW-0732">Signal</keyword>
<proteinExistence type="predicted"/>
<keyword evidence="3" id="KW-1185">Reference proteome</keyword>
<protein>
    <submittedName>
        <fullName evidence="2">Uncharacterized protein</fullName>
    </submittedName>
</protein>
<sequence>MKKATLFLCLCMVHSFLFGQRLPENAQLKWGNEMKFNKKMTLSEIAATDESGYYLIKRKIRQELQESKKLPYLEKYDLNLRMVKSADLSKLDLAGKPNFEHIMQWNNQLWLFFTTDPGKGEQEGLYRVALDAQNLRLAGKSQFVMAAEDKKAKPGIGGLGINLRITSPKFHFYPTPDESKLLIVRESGEVRKKQKEVSLLLADQQLNPIWTWDETLQADSDELELVNALLDSNGNVHLLSKSQPADVAYKITSLFKQERYFFTLVSITGDGKKALHKNINLAEYQINAANIQVNEEGHLYFGGFYTEEGKANKSTGGTYFLKMDGNNQTVLHQQTEAFDVAFLTRGLSEGKAKKTSKKLKKGKSVEDSYFFLDEIIVKSDGSVAFVGEDRHEWVTSSTGSATGSGIHTTTNTFHYDYGSIVIAEFDPNGTRKWAKKIVKNQVSTGDEGFFFSYSVSMINNNLYFVFNDNVKNLGYNGKGKVARFTPKSYKEHMMSVATLDSKGAVSRSSLSINSNRNLMTITPVNTQTGDFEMVVYGQYKKKYRLARLAFDPQMLAAD</sequence>
<name>A0ABX0HE89_9BACT</name>
<accession>A0ABX0HE89</accession>
<feature type="chain" id="PRO_5046364019" evidence="1">
    <location>
        <begin position="20"/>
        <end position="558"/>
    </location>
</feature>
<dbReference type="Proteomes" id="UP000649799">
    <property type="component" value="Unassembled WGS sequence"/>
</dbReference>
<dbReference type="RefSeq" id="WP_166149345.1">
    <property type="nucleotide sequence ID" value="NZ_JAANYN010000008.1"/>
</dbReference>